<dbReference type="Proteomes" id="UP000271227">
    <property type="component" value="Unassembled WGS sequence"/>
</dbReference>
<dbReference type="InParanoid" id="A0A3M0CMU3"/>
<dbReference type="OrthoDB" id="9798288at2"/>
<proteinExistence type="predicted"/>
<accession>A0A3M0CMU3</accession>
<dbReference type="RefSeq" id="WP_121939629.1">
    <property type="nucleotide sequence ID" value="NZ_REFR01000013.1"/>
</dbReference>
<evidence type="ECO:0000313" key="2">
    <source>
        <dbReference type="EMBL" id="RMB04563.1"/>
    </source>
</evidence>
<organism evidence="2 3">
    <name type="scientific">Eilatimonas milleporae</name>
    <dbReference type="NCBI Taxonomy" id="911205"/>
    <lineage>
        <taxon>Bacteria</taxon>
        <taxon>Pseudomonadati</taxon>
        <taxon>Pseudomonadota</taxon>
        <taxon>Alphaproteobacteria</taxon>
        <taxon>Kordiimonadales</taxon>
        <taxon>Kordiimonadaceae</taxon>
        <taxon>Eilatimonas</taxon>
    </lineage>
</organism>
<dbReference type="PANTHER" id="PTHR33387">
    <property type="entry name" value="RMLC-LIKE JELLY ROLL FOLD PROTEIN"/>
    <property type="match status" value="1"/>
</dbReference>
<dbReference type="Pfam" id="PF06172">
    <property type="entry name" value="Cupin_5"/>
    <property type="match status" value="1"/>
</dbReference>
<evidence type="ECO:0000259" key="1">
    <source>
        <dbReference type="Pfam" id="PF06172"/>
    </source>
</evidence>
<sequence length="144" mass="16156">MTADEIIRKLDLTPDPEGGYYRRTFCHGDTRPDGRGLASSIYYLLADGQQSHWHLLKDSTELWHWHSGSPLQHRISADGRTVETSILGPDILLGQMPQIIVAPGIWQQATSTGAWTLVSCTVVPEFRFDSYILAPQDWQPGKPL</sequence>
<protein>
    <recommendedName>
        <fullName evidence="1">DUF985 domain-containing protein</fullName>
    </recommendedName>
</protein>
<dbReference type="Gene3D" id="2.60.120.10">
    <property type="entry name" value="Jelly Rolls"/>
    <property type="match status" value="1"/>
</dbReference>
<comment type="caution">
    <text evidence="2">The sequence shown here is derived from an EMBL/GenBank/DDBJ whole genome shotgun (WGS) entry which is preliminary data.</text>
</comment>
<dbReference type="InterPro" id="IPR009327">
    <property type="entry name" value="Cupin_DUF985"/>
</dbReference>
<name>A0A3M0CMU3_9PROT</name>
<evidence type="ECO:0000313" key="3">
    <source>
        <dbReference type="Proteomes" id="UP000271227"/>
    </source>
</evidence>
<dbReference type="InterPro" id="IPR011051">
    <property type="entry name" value="RmlC_Cupin_sf"/>
</dbReference>
<dbReference type="EMBL" id="REFR01000013">
    <property type="protein sequence ID" value="RMB04563.1"/>
    <property type="molecule type" value="Genomic_DNA"/>
</dbReference>
<reference evidence="2 3" key="1">
    <citation type="submission" date="2018-10" db="EMBL/GenBank/DDBJ databases">
        <title>Genomic Encyclopedia of Archaeal and Bacterial Type Strains, Phase II (KMG-II): from individual species to whole genera.</title>
        <authorList>
            <person name="Goeker M."/>
        </authorList>
    </citation>
    <scope>NUCLEOTIDE SEQUENCE [LARGE SCALE GENOMIC DNA]</scope>
    <source>
        <strain evidence="2 3">DSM 25217</strain>
    </source>
</reference>
<dbReference type="InterPro" id="IPR039935">
    <property type="entry name" value="YML079W-like"/>
</dbReference>
<keyword evidence="3" id="KW-1185">Reference proteome</keyword>
<dbReference type="PANTHER" id="PTHR33387:SF3">
    <property type="entry name" value="DUF985 DOMAIN-CONTAINING PROTEIN"/>
    <property type="match status" value="1"/>
</dbReference>
<dbReference type="CDD" id="cd06121">
    <property type="entry name" value="cupin_YML079wp"/>
    <property type="match status" value="1"/>
</dbReference>
<feature type="domain" description="DUF985" evidence="1">
    <location>
        <begin position="5"/>
        <end position="132"/>
    </location>
</feature>
<gene>
    <name evidence="2" type="ORF">BXY39_2831</name>
</gene>
<dbReference type="SUPFAM" id="SSF51182">
    <property type="entry name" value="RmlC-like cupins"/>
    <property type="match status" value="1"/>
</dbReference>
<dbReference type="AlphaFoldDB" id="A0A3M0CMU3"/>
<dbReference type="InterPro" id="IPR014710">
    <property type="entry name" value="RmlC-like_jellyroll"/>
</dbReference>